<evidence type="ECO:0000259" key="5">
    <source>
        <dbReference type="SMART" id="SM01005"/>
    </source>
</evidence>
<feature type="domain" description="Alanine racemase C-terminal" evidence="5">
    <location>
        <begin position="240"/>
        <end position="345"/>
    </location>
</feature>
<keyword evidence="3" id="KW-0413">Isomerase</keyword>
<comment type="cofactor">
    <cofactor evidence="1 4">
        <name>pyridoxal 5'-phosphate</name>
        <dbReference type="ChEBI" id="CHEBI:597326"/>
    </cofactor>
</comment>
<dbReference type="OrthoDB" id="9813814at2"/>
<dbReference type="Proteomes" id="UP000316125">
    <property type="component" value="Chromosome"/>
</dbReference>
<name>A0A4Y5YQI0_9MICO</name>
<dbReference type="PANTHER" id="PTHR30511:SF0">
    <property type="entry name" value="ALANINE RACEMASE, CATABOLIC-RELATED"/>
    <property type="match status" value="1"/>
</dbReference>
<feature type="modified residue" description="N6-(pyridoxal phosphate)lysine" evidence="4">
    <location>
        <position position="34"/>
    </location>
</feature>
<dbReference type="Pfam" id="PF00842">
    <property type="entry name" value="Ala_racemase_C"/>
    <property type="match status" value="1"/>
</dbReference>
<dbReference type="RefSeq" id="WP_140037197.1">
    <property type="nucleotide sequence ID" value="NZ_CP041040.1"/>
</dbReference>
<reference evidence="6 7" key="1">
    <citation type="submission" date="2019-06" db="EMBL/GenBank/DDBJ databases">
        <title>Complete genome of Microbacterium foliorum M2.</title>
        <authorList>
            <person name="Cao G."/>
        </authorList>
    </citation>
    <scope>NUCLEOTIDE SEQUENCE [LARGE SCALE GENOMIC DNA]</scope>
    <source>
        <strain evidence="6 7">M2</strain>
    </source>
</reference>
<sequence>MSRPELRVDTDRFRSNIRAVRDRIAPSELMIVLKDDAYGHGLRWAVEAAKGMGVEWYGAYDVRSGVETRRVLRDTGRIFAWATSTDDEVDEALRARIDLGVGSAEYLARITAVAERLGVRARIHLKIDTGLHRNGLLPDEWDRTIDDVREGEAAGHLQLVGIWSHLAEASDGEDDEAQNLFLDAVRVAEQSGTTPEALHLTASAASWWRPELRGSVSRIGAFCYGVRSADGPDLVGVTPVAELTATVVDIVDGNAVVGIGAFDGIPSTLAGARVGTPAGARELLRIDATTSVVEGWPGMQLGDSVWIFGAGEHGESSTTSLAERIDTVGEEILTRLTARVRRVSTP</sequence>
<dbReference type="GO" id="GO:0030632">
    <property type="term" value="P:D-alanine biosynthetic process"/>
    <property type="evidence" value="ECO:0007669"/>
    <property type="project" value="TreeGrafter"/>
</dbReference>
<dbReference type="InterPro" id="IPR029066">
    <property type="entry name" value="PLP-binding_barrel"/>
</dbReference>
<evidence type="ECO:0000256" key="3">
    <source>
        <dbReference type="ARBA" id="ARBA00023235"/>
    </source>
</evidence>
<dbReference type="Gene3D" id="3.20.20.10">
    <property type="entry name" value="Alanine racemase"/>
    <property type="match status" value="1"/>
</dbReference>
<organism evidence="6 7">
    <name type="scientific">Microbacterium foliorum</name>
    <dbReference type="NCBI Taxonomy" id="104336"/>
    <lineage>
        <taxon>Bacteria</taxon>
        <taxon>Bacillati</taxon>
        <taxon>Actinomycetota</taxon>
        <taxon>Actinomycetes</taxon>
        <taxon>Micrococcales</taxon>
        <taxon>Microbacteriaceae</taxon>
        <taxon>Microbacterium</taxon>
    </lineage>
</organism>
<dbReference type="EMBL" id="CP041040">
    <property type="protein sequence ID" value="QDE34967.1"/>
    <property type="molecule type" value="Genomic_DNA"/>
</dbReference>
<accession>A0A4Y5YQI0</accession>
<evidence type="ECO:0000256" key="2">
    <source>
        <dbReference type="ARBA" id="ARBA00022898"/>
    </source>
</evidence>
<dbReference type="InterPro" id="IPR000821">
    <property type="entry name" value="Ala_racemase"/>
</dbReference>
<dbReference type="GO" id="GO:0009252">
    <property type="term" value="P:peptidoglycan biosynthetic process"/>
    <property type="evidence" value="ECO:0007669"/>
    <property type="project" value="TreeGrafter"/>
</dbReference>
<dbReference type="GO" id="GO:0030170">
    <property type="term" value="F:pyridoxal phosphate binding"/>
    <property type="evidence" value="ECO:0007669"/>
    <property type="project" value="TreeGrafter"/>
</dbReference>
<dbReference type="PANTHER" id="PTHR30511">
    <property type="entry name" value="ALANINE RACEMASE"/>
    <property type="match status" value="1"/>
</dbReference>
<dbReference type="GO" id="GO:0008784">
    <property type="term" value="F:alanine racemase activity"/>
    <property type="evidence" value="ECO:0007669"/>
    <property type="project" value="InterPro"/>
</dbReference>
<proteinExistence type="predicted"/>
<protein>
    <recommendedName>
        <fullName evidence="5">Alanine racemase C-terminal domain-containing protein</fullName>
    </recommendedName>
</protein>
<dbReference type="GO" id="GO:0005829">
    <property type="term" value="C:cytosol"/>
    <property type="evidence" value="ECO:0007669"/>
    <property type="project" value="TreeGrafter"/>
</dbReference>
<dbReference type="SUPFAM" id="SSF50621">
    <property type="entry name" value="Alanine racemase C-terminal domain-like"/>
    <property type="match status" value="1"/>
</dbReference>
<gene>
    <name evidence="6" type="ORF">FIV50_09320</name>
</gene>
<dbReference type="Gene3D" id="2.40.37.10">
    <property type="entry name" value="Lyase, Ornithine Decarboxylase, Chain A, domain 1"/>
    <property type="match status" value="2"/>
</dbReference>
<dbReference type="InterPro" id="IPR009006">
    <property type="entry name" value="Ala_racemase/Decarboxylase_C"/>
</dbReference>
<dbReference type="Pfam" id="PF01168">
    <property type="entry name" value="Ala_racemase_N"/>
    <property type="match status" value="1"/>
</dbReference>
<dbReference type="InterPro" id="IPR011079">
    <property type="entry name" value="Ala_racemase_C"/>
</dbReference>
<evidence type="ECO:0000256" key="1">
    <source>
        <dbReference type="ARBA" id="ARBA00001933"/>
    </source>
</evidence>
<dbReference type="PRINTS" id="PR00992">
    <property type="entry name" value="ALARACEMASE"/>
</dbReference>
<evidence type="ECO:0000256" key="4">
    <source>
        <dbReference type="PIRSR" id="PIRSR600821-50"/>
    </source>
</evidence>
<keyword evidence="2 4" id="KW-0663">Pyridoxal phosphate</keyword>
<evidence type="ECO:0000313" key="7">
    <source>
        <dbReference type="Proteomes" id="UP000316125"/>
    </source>
</evidence>
<dbReference type="SUPFAM" id="SSF51419">
    <property type="entry name" value="PLP-binding barrel"/>
    <property type="match status" value="1"/>
</dbReference>
<dbReference type="SMART" id="SM01005">
    <property type="entry name" value="Ala_racemase_C"/>
    <property type="match status" value="1"/>
</dbReference>
<dbReference type="AlphaFoldDB" id="A0A4Y5YQI0"/>
<evidence type="ECO:0000313" key="6">
    <source>
        <dbReference type="EMBL" id="QDE34967.1"/>
    </source>
</evidence>
<dbReference type="InterPro" id="IPR001608">
    <property type="entry name" value="Ala_racemase_N"/>
</dbReference>